<dbReference type="InterPro" id="IPR011051">
    <property type="entry name" value="RmlC_Cupin_sf"/>
</dbReference>
<comment type="similarity">
    <text evidence="1">Belongs to the 11S seed storage protein (globulins) family.</text>
</comment>
<dbReference type="Gene3D" id="2.60.120.10">
    <property type="entry name" value="Jelly Rolls"/>
    <property type="match status" value="2"/>
</dbReference>
<accession>Q39722</accession>
<evidence type="ECO:0000256" key="5">
    <source>
        <dbReference type="SAM" id="MobiDB-lite"/>
    </source>
</evidence>
<feature type="compositionally biased region" description="Basic and acidic residues" evidence="5">
    <location>
        <begin position="507"/>
        <end position="518"/>
    </location>
</feature>
<dbReference type="EMBL" id="Z50777">
    <property type="protein sequence ID" value="CAA90640.1"/>
    <property type="molecule type" value="mRNA"/>
</dbReference>
<dbReference type="SMART" id="SM00835">
    <property type="entry name" value="Cupin_1"/>
    <property type="match status" value="2"/>
</dbReference>
<feature type="signal peptide" evidence="6">
    <location>
        <begin position="1"/>
        <end position="22"/>
    </location>
</feature>
<dbReference type="GO" id="GO:0045735">
    <property type="term" value="F:nutrient reservoir activity"/>
    <property type="evidence" value="ECO:0007669"/>
    <property type="project" value="UniProtKB-KW"/>
</dbReference>
<keyword evidence="6" id="KW-0732">Signal</keyword>
<dbReference type="InterPro" id="IPR014710">
    <property type="entry name" value="RmlC-like_jellyroll"/>
</dbReference>
<dbReference type="PANTHER" id="PTHR31189">
    <property type="entry name" value="OS03G0336100 PROTEIN-RELATED"/>
    <property type="match status" value="1"/>
</dbReference>
<dbReference type="CDD" id="cd02243">
    <property type="entry name" value="cupin_11S_legumin_C"/>
    <property type="match status" value="1"/>
</dbReference>
<keyword evidence="2" id="KW-0758">Storage protein</keyword>
<evidence type="ECO:0000256" key="1">
    <source>
        <dbReference type="ARBA" id="ARBA00007178"/>
    </source>
</evidence>
<dbReference type="SUPFAM" id="SSF51182">
    <property type="entry name" value="RmlC-like cupins"/>
    <property type="match status" value="1"/>
</dbReference>
<feature type="domain" description="Cupin type-1" evidence="7">
    <location>
        <begin position="46"/>
        <end position="283"/>
    </location>
</feature>
<feature type="region of interest" description="Disordered" evidence="5">
    <location>
        <begin position="234"/>
        <end position="263"/>
    </location>
</feature>
<feature type="domain" description="Cupin type-1" evidence="7">
    <location>
        <begin position="332"/>
        <end position="481"/>
    </location>
</feature>
<keyword evidence="4" id="KW-1015">Disulfide bond</keyword>
<proteinExistence type="evidence at transcript level"/>
<protein>
    <submittedName>
        <fullName evidence="8">Legumin; 11S globulin</fullName>
    </submittedName>
</protein>
<evidence type="ECO:0000256" key="4">
    <source>
        <dbReference type="ARBA" id="ARBA00023157"/>
    </source>
</evidence>
<evidence type="ECO:0000259" key="7">
    <source>
        <dbReference type="SMART" id="SM00835"/>
    </source>
</evidence>
<dbReference type="InterPro" id="IPR006045">
    <property type="entry name" value="Cupin_1"/>
</dbReference>
<feature type="chain" id="PRO_5004222290" evidence="6">
    <location>
        <begin position="23"/>
        <end position="524"/>
    </location>
</feature>
<dbReference type="InterPro" id="IPR006044">
    <property type="entry name" value="11S_seedstore_pln"/>
</dbReference>
<dbReference type="InterPro" id="IPR050253">
    <property type="entry name" value="Seed_Storage-Functional"/>
</dbReference>
<feature type="region of interest" description="Disordered" evidence="5">
    <location>
        <begin position="131"/>
        <end position="172"/>
    </location>
</feature>
<evidence type="ECO:0000313" key="8">
    <source>
        <dbReference type="EMBL" id="CAA90640.1"/>
    </source>
</evidence>
<dbReference type="PANTHER" id="PTHR31189:SF54">
    <property type="entry name" value="11S GLOBULIN SEED STORAGE PROTEIN 2-LIKE"/>
    <property type="match status" value="1"/>
</dbReference>
<evidence type="ECO:0000256" key="6">
    <source>
        <dbReference type="SAM" id="SignalP"/>
    </source>
</evidence>
<reference evidence="8" key="1">
    <citation type="journal article" date="1998" name="J. Mol. Evol.">
        <title>Sequence peculiarity of gnetalean legumin-like seed storage proteins.</title>
        <authorList>
            <person name="Shutov A.D."/>
            <person name="Braun H."/>
            <person name="Chesnokov Y.V."/>
            <person name="Horstmann C."/>
            <person name="Kakhovskaya I.A."/>
            <person name="Baumlein H."/>
        </authorList>
    </citation>
    <scope>NUCLEOTIDE SEQUENCE</scope>
    <source>
        <tissue evidence="8">Seed</tissue>
    </source>
</reference>
<sequence length="524" mass="58911">MARARSWMFVFLSLALLLTCSAYRGLHQQQSRDNDNNNPCLNLISQNIRARDPAESSSIQAKSEGGRFEVTTPNDAPELECARVAFNREVISENSLARPRYTNVPLVAYVVKGEGYFSIVFPGCPNTIEDPFEEIRGGRQPRREPHHQPGRQDERGQGQQQQEGEDEQYEHDTAQKIHRVKRGDAIAIPAGHVFWIYNNRNEDLEIVSVADLANHQNQLDEEYLTFLLNGNAPVLPQQQEGRRRGRDESGRRGGEGQDASGILSGFSSDRLARALGIRNCTASRLQGKEQQQQRGLHVKVNFQNPSRDALYVAENAGNGFPSETVCNQRIRHNINRRDQPDFYHPRAGFMSVANSFKLPILDNIRLSADHVNLQPNAIFGPSWVVNAHRVIYALQGSGNVEIVAPNGEGVFQGRLRRGQFLVIPQFFAAVKEASEEGFEWVAFLTHQRPYRSDLSGAGSVFVGLPRPVVEEAFGLEEEEARALDRNLRRRANTPFSPPRSGSQVDYECPRQGDQDRDQPGFQLH</sequence>
<dbReference type="CDD" id="cd02242">
    <property type="entry name" value="cupin_11S_legumin_N"/>
    <property type="match status" value="1"/>
</dbReference>
<name>Q39722_EPHGE</name>
<evidence type="ECO:0000256" key="2">
    <source>
        <dbReference type="ARBA" id="ARBA00022761"/>
    </source>
</evidence>
<feature type="compositionally biased region" description="Basic and acidic residues" evidence="5">
    <location>
        <begin position="133"/>
        <end position="156"/>
    </location>
</feature>
<feature type="region of interest" description="Disordered" evidence="5">
    <location>
        <begin position="52"/>
        <end position="74"/>
    </location>
</feature>
<feature type="compositionally biased region" description="Basic and acidic residues" evidence="5">
    <location>
        <begin position="240"/>
        <end position="255"/>
    </location>
</feature>
<keyword evidence="3" id="KW-0708">Seed storage protein</keyword>
<dbReference type="Pfam" id="PF00190">
    <property type="entry name" value="Cupin_1"/>
    <property type="match status" value="2"/>
</dbReference>
<dbReference type="PRINTS" id="PR00439">
    <property type="entry name" value="11SGLOBULIN"/>
</dbReference>
<evidence type="ECO:0000256" key="3">
    <source>
        <dbReference type="ARBA" id="ARBA00023129"/>
    </source>
</evidence>
<feature type="region of interest" description="Disordered" evidence="5">
    <location>
        <begin position="485"/>
        <end position="524"/>
    </location>
</feature>
<organism evidence="8">
    <name type="scientific">Ephedra gerardiana</name>
    <name type="common">Gerard joint-fir</name>
    <dbReference type="NCBI Taxonomy" id="42328"/>
    <lineage>
        <taxon>Eukaryota</taxon>
        <taxon>Viridiplantae</taxon>
        <taxon>Streptophyta</taxon>
        <taxon>Embryophyta</taxon>
        <taxon>Tracheophyta</taxon>
        <taxon>Spermatophyta</taxon>
        <taxon>Gnetopsida</taxon>
        <taxon>Gnetidae</taxon>
        <taxon>Ephedrales</taxon>
        <taxon>Ephedraceae</taxon>
        <taxon>Ephedra</taxon>
    </lineage>
</organism>
<dbReference type="AlphaFoldDB" id="Q39722"/>